<organism evidence="1 2">
    <name type="scientific">Taxus chinensis</name>
    <name type="common">Chinese yew</name>
    <name type="synonym">Taxus wallichiana var. chinensis</name>
    <dbReference type="NCBI Taxonomy" id="29808"/>
    <lineage>
        <taxon>Eukaryota</taxon>
        <taxon>Viridiplantae</taxon>
        <taxon>Streptophyta</taxon>
        <taxon>Embryophyta</taxon>
        <taxon>Tracheophyta</taxon>
        <taxon>Spermatophyta</taxon>
        <taxon>Pinopsida</taxon>
        <taxon>Pinidae</taxon>
        <taxon>Conifers II</taxon>
        <taxon>Cupressales</taxon>
        <taxon>Taxaceae</taxon>
        <taxon>Taxus</taxon>
    </lineage>
</organism>
<dbReference type="Proteomes" id="UP000824469">
    <property type="component" value="Unassembled WGS sequence"/>
</dbReference>
<protein>
    <submittedName>
        <fullName evidence="1">Uncharacterized protein</fullName>
    </submittedName>
</protein>
<evidence type="ECO:0000313" key="2">
    <source>
        <dbReference type="Proteomes" id="UP000824469"/>
    </source>
</evidence>
<sequence length="205" mass="23295">MKLILKGEIFHRLSLFLPVPLNPHPQMGSSFCIQGAPASMLRMVPFAQRLFQPVCCFNKKAFTLSKFNVYNLSLKQKPISLRIRKNTILATAGQLQPLDLTEENVNQVLVEAKSEGFGHHLFDDILDVVVYQFMQLFDPAVGITGTVELAELDGPFVKLRLKGRFWHKRSTVLARLGTYLQKRIPEILEVDIEDEAQLDDSPKNF</sequence>
<dbReference type="PANTHER" id="PTHR36018:SF1">
    <property type="entry name" value="OS09G0481800 PROTEIN"/>
    <property type="match status" value="1"/>
</dbReference>
<comment type="caution">
    <text evidence="1">The sequence shown here is derived from an EMBL/GenBank/DDBJ whole genome shotgun (WGS) entry which is preliminary data.</text>
</comment>
<accession>A0AA38L7A4</accession>
<dbReference type="EMBL" id="JAHRHJ020000006">
    <property type="protein sequence ID" value="KAH9310355.1"/>
    <property type="molecule type" value="Genomic_DNA"/>
</dbReference>
<keyword evidence="2" id="KW-1185">Reference proteome</keyword>
<dbReference type="PANTHER" id="PTHR36018">
    <property type="entry name" value="OS09G0481800 PROTEIN"/>
    <property type="match status" value="1"/>
</dbReference>
<dbReference type="SUPFAM" id="SSF117916">
    <property type="entry name" value="Fe-S cluster assembly (FSCA) domain-like"/>
    <property type="match status" value="1"/>
</dbReference>
<gene>
    <name evidence="1" type="ORF">KI387_025390</name>
</gene>
<dbReference type="InterPro" id="IPR034904">
    <property type="entry name" value="FSCA_dom_sf"/>
</dbReference>
<dbReference type="Gene3D" id="3.30.300.130">
    <property type="entry name" value="Fe-S cluster assembly (FSCA)"/>
    <property type="match status" value="1"/>
</dbReference>
<name>A0AA38L7A4_TAXCH</name>
<proteinExistence type="predicted"/>
<evidence type="ECO:0000313" key="1">
    <source>
        <dbReference type="EMBL" id="KAH9310355.1"/>
    </source>
</evidence>
<reference evidence="1 2" key="1">
    <citation type="journal article" date="2021" name="Nat. Plants">
        <title>The Taxus genome provides insights into paclitaxel biosynthesis.</title>
        <authorList>
            <person name="Xiong X."/>
            <person name="Gou J."/>
            <person name="Liao Q."/>
            <person name="Li Y."/>
            <person name="Zhou Q."/>
            <person name="Bi G."/>
            <person name="Li C."/>
            <person name="Du R."/>
            <person name="Wang X."/>
            <person name="Sun T."/>
            <person name="Guo L."/>
            <person name="Liang H."/>
            <person name="Lu P."/>
            <person name="Wu Y."/>
            <person name="Zhang Z."/>
            <person name="Ro D.K."/>
            <person name="Shang Y."/>
            <person name="Huang S."/>
            <person name="Yan J."/>
        </authorList>
    </citation>
    <scope>NUCLEOTIDE SEQUENCE [LARGE SCALE GENOMIC DNA]</scope>
    <source>
        <strain evidence="1">Ta-2019</strain>
    </source>
</reference>
<dbReference type="AlphaFoldDB" id="A0AA38L7A4"/>